<reference evidence="5 6" key="1">
    <citation type="journal article" date="2017" name="Sci. Rep.">
        <title>Revealing the Saline Adaptation Strategies of the Halophilic Bacterium Halomonas beimenensis through High-throughput Omics and Transposon Mutagenesis Approaches.</title>
        <authorList>
            <person name="Chen Y.H."/>
            <person name="Lin S.S."/>
            <person name="Shyu Y.T."/>
        </authorList>
    </citation>
    <scope>NUCLEOTIDE SEQUENCE [LARGE SCALE GENOMIC DNA]</scope>
    <source>
        <strain evidence="5 6">NTU-111</strain>
    </source>
</reference>
<dbReference type="Gene3D" id="3.40.47.10">
    <property type="match status" value="2"/>
</dbReference>
<dbReference type="GO" id="GO:0044550">
    <property type="term" value="P:secondary metabolite biosynthetic process"/>
    <property type="evidence" value="ECO:0007669"/>
    <property type="project" value="TreeGrafter"/>
</dbReference>
<keyword evidence="6" id="KW-1185">Reference proteome</keyword>
<sequence>MSVYITSTGHHLPGAPVDNDRIEEVLGRVHGKPSRLKRRILASNGIRTRHYAIDADHRTTISNAGMAALAGRDCLEQGYVPDTRLDLLSVATSQGDLVLPGFGSMVQAELGLPDLELNTSHGICSSSMMALKAAFTALKADEHDNALVIASELASRLFKASRYEAAGALADFDAEFLRWMLSDGAGALLLETRPRGLCFRIDWIRGISHADAFPVCMSVGRPKAGEDRESWQDYPTYAEAEAAGALLIRQDVRLLDSLVKLGVDGLLRLIDEGRVVVDEVDHLLCHYSSHHFRGRIFEMLTQAGAAIPEEKWYTNLYTRGNTGCASLFIMLDEFRRTQAPAEGDTVLCFVPESGRFNNVYMHLTVIKEDAP</sequence>
<dbReference type="PANTHER" id="PTHR34069">
    <property type="entry name" value="3-OXOACYL-[ACYL-CARRIER-PROTEIN] SYNTHASE 3"/>
    <property type="match status" value="1"/>
</dbReference>
<evidence type="ECO:0000256" key="2">
    <source>
        <dbReference type="ARBA" id="ARBA00023315"/>
    </source>
</evidence>
<evidence type="ECO:0000256" key="1">
    <source>
        <dbReference type="ARBA" id="ARBA00022679"/>
    </source>
</evidence>
<evidence type="ECO:0000313" key="6">
    <source>
        <dbReference type="Proteomes" id="UP000219993"/>
    </source>
</evidence>
<proteinExistence type="predicted"/>
<dbReference type="EMBL" id="CP021435">
    <property type="protein sequence ID" value="ATJ81503.1"/>
    <property type="molecule type" value="Genomic_DNA"/>
</dbReference>
<keyword evidence="1" id="KW-0808">Transferase</keyword>
<dbReference type="InterPro" id="IPR013747">
    <property type="entry name" value="ACP_syn_III_C"/>
</dbReference>
<organism evidence="5 6">
    <name type="scientific">Halomonas beimenensis</name>
    <dbReference type="NCBI Taxonomy" id="475662"/>
    <lineage>
        <taxon>Bacteria</taxon>
        <taxon>Pseudomonadati</taxon>
        <taxon>Pseudomonadota</taxon>
        <taxon>Gammaproteobacteria</taxon>
        <taxon>Oceanospirillales</taxon>
        <taxon>Halomonadaceae</taxon>
        <taxon>Halomonas</taxon>
    </lineage>
</organism>
<dbReference type="Proteomes" id="UP000219993">
    <property type="component" value="Chromosome"/>
</dbReference>
<dbReference type="PANTHER" id="PTHR34069:SF3">
    <property type="entry name" value="ACYL-COA:ACYL-COA ALKYLTRANSFERASE"/>
    <property type="match status" value="1"/>
</dbReference>
<feature type="domain" description="Beta-ketoacyl synthase-like N-terminal" evidence="3">
    <location>
        <begin position="123"/>
        <end position="193"/>
    </location>
</feature>
<dbReference type="RefSeq" id="WP_097788037.1">
    <property type="nucleotide sequence ID" value="NZ_CP021435.1"/>
</dbReference>
<name>A0A291P3N0_9GAMM</name>
<accession>A0A291P3N0</accession>
<keyword evidence="2" id="KW-0012">Acyltransferase</keyword>
<gene>
    <name evidence="5" type="primary">fabH</name>
    <name evidence="5" type="ORF">BEI_0516</name>
</gene>
<dbReference type="OrthoDB" id="2514738at2"/>
<dbReference type="Pfam" id="PF00109">
    <property type="entry name" value="ketoacyl-synt"/>
    <property type="match status" value="1"/>
</dbReference>
<dbReference type="AlphaFoldDB" id="A0A291P3N0"/>
<evidence type="ECO:0000259" key="4">
    <source>
        <dbReference type="Pfam" id="PF08541"/>
    </source>
</evidence>
<feature type="domain" description="Beta-ketoacyl-[acyl-carrier-protein] synthase III C-terminal" evidence="4">
    <location>
        <begin position="276"/>
        <end position="348"/>
    </location>
</feature>
<dbReference type="Pfam" id="PF08541">
    <property type="entry name" value="ACP_syn_III_C"/>
    <property type="match status" value="1"/>
</dbReference>
<dbReference type="InterPro" id="IPR014030">
    <property type="entry name" value="Ketoacyl_synth_N"/>
</dbReference>
<dbReference type="InterPro" id="IPR016039">
    <property type="entry name" value="Thiolase-like"/>
</dbReference>
<evidence type="ECO:0000313" key="5">
    <source>
        <dbReference type="EMBL" id="ATJ81503.1"/>
    </source>
</evidence>
<dbReference type="KEGG" id="hbe:BEI_0516"/>
<dbReference type="SUPFAM" id="SSF53901">
    <property type="entry name" value="Thiolase-like"/>
    <property type="match status" value="2"/>
</dbReference>
<dbReference type="CDD" id="cd00827">
    <property type="entry name" value="init_cond_enzymes"/>
    <property type="match status" value="1"/>
</dbReference>
<dbReference type="GO" id="GO:0016746">
    <property type="term" value="F:acyltransferase activity"/>
    <property type="evidence" value="ECO:0007669"/>
    <property type="project" value="UniProtKB-KW"/>
</dbReference>
<evidence type="ECO:0000259" key="3">
    <source>
        <dbReference type="Pfam" id="PF00109"/>
    </source>
</evidence>
<protein>
    <submittedName>
        <fullName evidence="5">3-oxoacyl-[acyl-carrier-protein] synthase, KASIII</fullName>
    </submittedName>
</protein>